<evidence type="ECO:0000313" key="1">
    <source>
        <dbReference type="EMBL" id="EOP64329.1"/>
    </source>
</evidence>
<sequence>MEFITFKVICIFLFLMLMTSIEVLGYGVQLVGAKLALVASAFAKYNIMSLIARFSNMFQQPFTVSLVDSTAKNGRLELLIKQLDFCY</sequence>
<dbReference type="RefSeq" id="WP_000394421.1">
    <property type="nucleotide sequence ID" value="NZ_KB976750.1"/>
</dbReference>
<evidence type="ECO:0008006" key="3">
    <source>
        <dbReference type="Google" id="ProtNLM"/>
    </source>
</evidence>
<organism evidence="1 2">
    <name type="scientific">Bacillus cereus ISP2954</name>
    <dbReference type="NCBI Taxonomy" id="1053215"/>
    <lineage>
        <taxon>Bacteria</taxon>
        <taxon>Bacillati</taxon>
        <taxon>Bacillota</taxon>
        <taxon>Bacilli</taxon>
        <taxon>Bacillales</taxon>
        <taxon>Bacillaceae</taxon>
        <taxon>Bacillus</taxon>
        <taxon>Bacillus cereus group</taxon>
    </lineage>
</organism>
<proteinExistence type="predicted"/>
<comment type="caution">
    <text evidence="1">The sequence shown here is derived from an EMBL/GenBank/DDBJ whole genome shotgun (WGS) entry which is preliminary data.</text>
</comment>
<protein>
    <recommendedName>
        <fullName evidence="3">DUF2837 family protein</fullName>
    </recommendedName>
</protein>
<accession>A0A9W5QGT1</accession>
<dbReference type="EMBL" id="AHEJ01000052">
    <property type="protein sequence ID" value="EOP64329.1"/>
    <property type="molecule type" value="Genomic_DNA"/>
</dbReference>
<reference evidence="1 2" key="1">
    <citation type="submission" date="2012-12" db="EMBL/GenBank/DDBJ databases">
        <title>The Genome Sequence of Bacillus cereus ISP2954.</title>
        <authorList>
            <consortium name="The Broad Institute Genome Sequencing Platform"/>
            <consortium name="The Broad Institute Genome Sequencing Center for Infectious Disease"/>
            <person name="Feldgarden M."/>
            <person name="Van der Auwera G.A."/>
            <person name="Mahillon J."/>
            <person name="Duprez V."/>
            <person name="Timmery S."/>
            <person name="Mattelet C."/>
            <person name="Dierick K."/>
            <person name="Sun M."/>
            <person name="Yu Z."/>
            <person name="Zhu L."/>
            <person name="Hu X."/>
            <person name="Shank E.B."/>
            <person name="Swiecicka I."/>
            <person name="Hansen B.M."/>
            <person name="Andrup L."/>
            <person name="Walker B."/>
            <person name="Young S.K."/>
            <person name="Zeng Q."/>
            <person name="Gargeya S."/>
            <person name="Fitzgerald M."/>
            <person name="Haas B."/>
            <person name="Abouelleil A."/>
            <person name="Alvarado L."/>
            <person name="Arachchi H.M."/>
            <person name="Berlin A.M."/>
            <person name="Chapman S.B."/>
            <person name="Dewar J."/>
            <person name="Goldberg J."/>
            <person name="Griggs A."/>
            <person name="Gujja S."/>
            <person name="Hansen M."/>
            <person name="Howarth C."/>
            <person name="Imamovic A."/>
            <person name="Larimer J."/>
            <person name="McCowan C."/>
            <person name="Murphy C."/>
            <person name="Neiman D."/>
            <person name="Pearson M."/>
            <person name="Priest M."/>
            <person name="Roberts A."/>
            <person name="Saif S."/>
            <person name="Shea T."/>
            <person name="Sisk P."/>
            <person name="Sykes S."/>
            <person name="Wortman J."/>
            <person name="Nusbaum C."/>
            <person name="Birren B."/>
        </authorList>
    </citation>
    <scope>NUCLEOTIDE SEQUENCE [LARGE SCALE GENOMIC DNA]</scope>
    <source>
        <strain evidence="1 2">ISP2954</strain>
    </source>
</reference>
<gene>
    <name evidence="1" type="ORF">IGU_04008</name>
</gene>
<name>A0A9W5QGT1_BACCE</name>
<dbReference type="Pfam" id="PF10997">
    <property type="entry name" value="Amj"/>
    <property type="match status" value="1"/>
</dbReference>
<dbReference type="InterPro" id="IPR021260">
    <property type="entry name" value="Amj"/>
</dbReference>
<dbReference type="Proteomes" id="UP000013989">
    <property type="component" value="Unassembled WGS sequence"/>
</dbReference>
<dbReference type="AlphaFoldDB" id="A0A9W5QGT1"/>
<evidence type="ECO:0000313" key="2">
    <source>
        <dbReference type="Proteomes" id="UP000013989"/>
    </source>
</evidence>